<keyword evidence="2" id="KW-1185">Reference proteome</keyword>
<dbReference type="KEGG" id="srt:Srot_2502"/>
<dbReference type="HOGENOM" id="CLU_2195101_0_0_11"/>
<dbReference type="OrthoDB" id="4775251at2"/>
<sequence length="108" mass="12248">MSLASSLNGAISVRSSVSGLPLSVHIETSEIKRLSPDALAQEIMRLNHLATRRAQHQYRSILEAEQSDTWSKRDLDELGYPTKDQLAREEAILSFDEEEVPETWLRKV</sequence>
<proteinExistence type="predicted"/>
<reference evidence="1 2" key="1">
    <citation type="journal article" date="2010" name="Stand. Genomic Sci.">
        <title>Complete genome sequence of Segniliparus rotundus type strain (CDC 1076).</title>
        <authorList>
            <person name="Sikorski J."/>
            <person name="Lapidus A."/>
            <person name="Copeland A."/>
            <person name="Misra M."/>
            <person name="Glavina Del Rio T."/>
            <person name="Nolan M."/>
            <person name="Lucas S."/>
            <person name="Chen F."/>
            <person name="Tice H."/>
            <person name="Cheng J.F."/>
            <person name="Jando M."/>
            <person name="Schneider S."/>
            <person name="Bruce D."/>
            <person name="Goodwin L."/>
            <person name="Pitluck S."/>
            <person name="Liolios K."/>
            <person name="Mikhailova N."/>
            <person name="Pati A."/>
            <person name="Ivanova N."/>
            <person name="Mavromatis K."/>
            <person name="Chen A."/>
            <person name="Palaniappan K."/>
            <person name="Chertkov O."/>
            <person name="Land M."/>
            <person name="Hauser L."/>
            <person name="Chang Y.J."/>
            <person name="Jeffries C.D."/>
            <person name="Brettin T."/>
            <person name="Detter J.C."/>
            <person name="Han C."/>
            <person name="Rohde M."/>
            <person name="Goker M."/>
            <person name="Bristow J."/>
            <person name="Eisen J.A."/>
            <person name="Markowitz V."/>
            <person name="Hugenholtz P."/>
            <person name="Kyrpides N.C."/>
            <person name="Klenk H.P."/>
        </authorList>
    </citation>
    <scope>NUCLEOTIDE SEQUENCE [LARGE SCALE GENOMIC DNA]</scope>
    <source>
        <strain evidence="2">ATCC BAA-972 / CDC 1076 / CIP 108378 / DSM 44985 / JCM 13578</strain>
    </source>
</reference>
<accession>D6ZBI7</accession>
<dbReference type="eggNOG" id="ENOG50342ZI">
    <property type="taxonomic scope" value="Bacteria"/>
</dbReference>
<evidence type="ECO:0000313" key="1">
    <source>
        <dbReference type="EMBL" id="ADG98939.1"/>
    </source>
</evidence>
<gene>
    <name evidence="1" type="ordered locus">Srot_2502</name>
</gene>
<protein>
    <submittedName>
        <fullName evidence="1">Uncharacterized protein</fullName>
    </submittedName>
</protein>
<name>D6ZBI7_SEGRD</name>
<evidence type="ECO:0000313" key="2">
    <source>
        <dbReference type="Proteomes" id="UP000002247"/>
    </source>
</evidence>
<dbReference type="EMBL" id="CP001958">
    <property type="protein sequence ID" value="ADG98939.1"/>
    <property type="molecule type" value="Genomic_DNA"/>
</dbReference>
<dbReference type="Proteomes" id="UP000002247">
    <property type="component" value="Chromosome"/>
</dbReference>
<dbReference type="AlphaFoldDB" id="D6ZBI7"/>
<organism evidence="1 2">
    <name type="scientific">Segniliparus rotundus (strain ATCC BAA-972 / CDC 1076 / CIP 108378 / DSM 44985 / JCM 13578)</name>
    <dbReference type="NCBI Taxonomy" id="640132"/>
    <lineage>
        <taxon>Bacteria</taxon>
        <taxon>Bacillati</taxon>
        <taxon>Actinomycetota</taxon>
        <taxon>Actinomycetes</taxon>
        <taxon>Mycobacteriales</taxon>
        <taxon>Segniliparaceae</taxon>
        <taxon>Segniliparus</taxon>
    </lineage>
</organism>